<evidence type="ECO:0000256" key="1">
    <source>
        <dbReference type="SAM" id="Phobius"/>
    </source>
</evidence>
<dbReference type="EMBL" id="JAIQ01000133">
    <property type="protein sequence ID" value="KLD98165.1"/>
    <property type="molecule type" value="Genomic_DNA"/>
</dbReference>
<evidence type="ECO:0000313" key="3">
    <source>
        <dbReference type="Proteomes" id="UP000035514"/>
    </source>
</evidence>
<name>A0A0G9JVH2_9BACT</name>
<gene>
    <name evidence="2" type="ORF">AA20_09760</name>
</gene>
<organism evidence="2 3">
    <name type="scientific">Aliarcobacter butzleri L348</name>
    <dbReference type="NCBI Taxonomy" id="1447256"/>
    <lineage>
        <taxon>Bacteria</taxon>
        <taxon>Pseudomonadati</taxon>
        <taxon>Campylobacterota</taxon>
        <taxon>Epsilonproteobacteria</taxon>
        <taxon>Campylobacterales</taxon>
        <taxon>Arcobacteraceae</taxon>
        <taxon>Aliarcobacter</taxon>
    </lineage>
</organism>
<dbReference type="Proteomes" id="UP000035514">
    <property type="component" value="Unassembled WGS sequence"/>
</dbReference>
<comment type="caution">
    <text evidence="2">The sequence shown here is derived from an EMBL/GenBank/DDBJ whole genome shotgun (WGS) entry which is preliminary data.</text>
</comment>
<keyword evidence="1" id="KW-1133">Transmembrane helix</keyword>
<accession>A0A0G9JVH2</accession>
<dbReference type="PATRIC" id="fig|1447256.3.peg.1908"/>
<protein>
    <submittedName>
        <fullName evidence="2">Uncharacterized protein</fullName>
    </submittedName>
</protein>
<proteinExistence type="predicted"/>
<feature type="transmembrane region" description="Helical" evidence="1">
    <location>
        <begin position="6"/>
        <end position="24"/>
    </location>
</feature>
<evidence type="ECO:0000313" key="2">
    <source>
        <dbReference type="EMBL" id="KLD98165.1"/>
    </source>
</evidence>
<keyword evidence="1" id="KW-0472">Membrane</keyword>
<sequence>MEKVIGILLVVAAVMTIYFGYFDAAKVYVG</sequence>
<keyword evidence="1" id="KW-0812">Transmembrane</keyword>
<reference evidence="2 3" key="1">
    <citation type="submission" date="2014-01" db="EMBL/GenBank/DDBJ databases">
        <title>Development of a Comparative Genomic Fingerprinting Assay for High Resolution Genotyping of Arcobacter butzleri.</title>
        <authorList>
            <person name="Webb A.L."/>
            <person name="Inglis G.D."/>
            <person name="Kruczkiewicz P."/>
            <person name="Selinger L.B."/>
            <person name="Taboada E.N."/>
        </authorList>
    </citation>
    <scope>NUCLEOTIDE SEQUENCE [LARGE SCALE GENOMIC DNA]</scope>
    <source>
        <strain evidence="2 3">L348</strain>
    </source>
</reference>
<dbReference type="AlphaFoldDB" id="A0A0G9JVH2"/>